<dbReference type="InterPro" id="IPR050670">
    <property type="entry name" value="STAM"/>
</dbReference>
<dbReference type="HOGENOM" id="CLU_064525_2_0_1"/>
<dbReference type="Gene3D" id="2.30.30.40">
    <property type="entry name" value="SH3 Domains"/>
    <property type="match status" value="1"/>
</dbReference>
<keyword evidence="6" id="KW-1185">Reference proteome</keyword>
<dbReference type="FunCoup" id="A5DGH4">
    <property type="interactions" value="137"/>
</dbReference>
<protein>
    <recommendedName>
        <fullName evidence="4">SH3 domain-containing protein</fullName>
    </recommendedName>
</protein>
<dbReference type="KEGG" id="pgu:PGUG_02375"/>
<feature type="compositionally biased region" description="Low complexity" evidence="3">
    <location>
        <begin position="255"/>
        <end position="264"/>
    </location>
</feature>
<sequence length="305" mass="33309">MSAALINRSLTTVRTELEFLRDSEVITEALYDRLIASIPTKYDKNASSWDVDRLSVGSSGDKLADDLSRVSINSSVESKEQTVVPKKSEPAPVSADSAPRPAPKVDPKPLGYCRSLYDYNAQEAGDLELKKDDKVAVLEHLSEDWWKGYRSGTSPADAGVFPSNYVTVISQQEFELQRGSAPVPLPDSKDTLNDKTTYNDQYAPPQYSPNQYAPPMNQQPSYGGYSQYPPPSTNYYPPPQQQMVPMGQPAPQPVAQPMAAQDPQLYQQQSGGSHPHLKKFGSKFGNAAIFGAGATVGSNIVNSIF</sequence>
<dbReference type="Pfam" id="PF00018">
    <property type="entry name" value="SH3_1"/>
    <property type="match status" value="1"/>
</dbReference>
<dbReference type="STRING" id="294746.A5DGH4"/>
<dbReference type="OrthoDB" id="6250593at2759"/>
<keyword evidence="1 2" id="KW-0728">SH3 domain</keyword>
<evidence type="ECO:0000256" key="2">
    <source>
        <dbReference type="PROSITE-ProRule" id="PRU00192"/>
    </source>
</evidence>
<evidence type="ECO:0000313" key="5">
    <source>
        <dbReference type="EMBL" id="EDK38277.2"/>
    </source>
</evidence>
<evidence type="ECO:0000259" key="4">
    <source>
        <dbReference type="PROSITE" id="PS50002"/>
    </source>
</evidence>
<dbReference type="CDD" id="cd00174">
    <property type="entry name" value="SH3"/>
    <property type="match status" value="1"/>
</dbReference>
<dbReference type="InParanoid" id="A5DGH4"/>
<dbReference type="SMART" id="SM00326">
    <property type="entry name" value="SH3"/>
    <property type="match status" value="1"/>
</dbReference>
<dbReference type="InterPro" id="IPR001452">
    <property type="entry name" value="SH3_domain"/>
</dbReference>
<organism evidence="5 6">
    <name type="scientific">Meyerozyma guilliermondii (strain ATCC 6260 / CBS 566 / DSM 6381 / JCM 1539 / NBRC 10279 / NRRL Y-324)</name>
    <name type="common">Yeast</name>
    <name type="synonym">Candida guilliermondii</name>
    <dbReference type="NCBI Taxonomy" id="294746"/>
    <lineage>
        <taxon>Eukaryota</taxon>
        <taxon>Fungi</taxon>
        <taxon>Dikarya</taxon>
        <taxon>Ascomycota</taxon>
        <taxon>Saccharomycotina</taxon>
        <taxon>Pichiomycetes</taxon>
        <taxon>Debaryomycetaceae</taxon>
        <taxon>Meyerozyma</taxon>
    </lineage>
</organism>
<dbReference type="eggNOG" id="KOG3601">
    <property type="taxonomic scope" value="Eukaryota"/>
</dbReference>
<dbReference type="VEuPathDB" id="FungiDB:PGUG_02375"/>
<feature type="region of interest" description="Disordered" evidence="3">
    <location>
        <begin position="177"/>
        <end position="275"/>
    </location>
</feature>
<dbReference type="InterPro" id="IPR036028">
    <property type="entry name" value="SH3-like_dom_sf"/>
</dbReference>
<feature type="compositionally biased region" description="Low complexity" evidence="3">
    <location>
        <begin position="218"/>
        <end position="227"/>
    </location>
</feature>
<dbReference type="PANTHER" id="PTHR45929:SF7">
    <property type="entry name" value="LAS SEVENTEEN-BINDING PROTEIN 1"/>
    <property type="match status" value="1"/>
</dbReference>
<name>A5DGH4_PICGU</name>
<proteinExistence type="predicted"/>
<feature type="domain" description="SH3" evidence="4">
    <location>
        <begin position="108"/>
        <end position="171"/>
    </location>
</feature>
<dbReference type="SUPFAM" id="SSF50044">
    <property type="entry name" value="SH3-domain"/>
    <property type="match status" value="1"/>
</dbReference>
<dbReference type="RefSeq" id="XP_001484646.2">
    <property type="nucleotide sequence ID" value="XM_001484596.1"/>
</dbReference>
<dbReference type="PANTHER" id="PTHR45929">
    <property type="entry name" value="JAK PATHWAY SIGNAL TRANSDUCTION ADAPTOR MOLECULE"/>
    <property type="match status" value="1"/>
</dbReference>
<dbReference type="PROSITE" id="PS50002">
    <property type="entry name" value="SH3"/>
    <property type="match status" value="1"/>
</dbReference>
<dbReference type="EMBL" id="CH408157">
    <property type="protein sequence ID" value="EDK38277.2"/>
    <property type="molecule type" value="Genomic_DNA"/>
</dbReference>
<dbReference type="GeneID" id="5126769"/>
<feature type="region of interest" description="Disordered" evidence="3">
    <location>
        <begin position="78"/>
        <end position="107"/>
    </location>
</feature>
<gene>
    <name evidence="5" type="ORF">PGUG_02375</name>
</gene>
<evidence type="ECO:0000256" key="3">
    <source>
        <dbReference type="SAM" id="MobiDB-lite"/>
    </source>
</evidence>
<evidence type="ECO:0000256" key="1">
    <source>
        <dbReference type="ARBA" id="ARBA00022443"/>
    </source>
</evidence>
<accession>A5DGH4</accession>
<dbReference type="Proteomes" id="UP000001997">
    <property type="component" value="Unassembled WGS sequence"/>
</dbReference>
<dbReference type="PRINTS" id="PR00452">
    <property type="entry name" value="SH3DOMAIN"/>
</dbReference>
<reference evidence="5 6" key="1">
    <citation type="journal article" date="2009" name="Nature">
        <title>Evolution of pathogenicity and sexual reproduction in eight Candida genomes.</title>
        <authorList>
            <person name="Butler G."/>
            <person name="Rasmussen M.D."/>
            <person name="Lin M.F."/>
            <person name="Santos M.A."/>
            <person name="Sakthikumar S."/>
            <person name="Munro C.A."/>
            <person name="Rheinbay E."/>
            <person name="Grabherr M."/>
            <person name="Forche A."/>
            <person name="Reedy J.L."/>
            <person name="Agrafioti I."/>
            <person name="Arnaud M.B."/>
            <person name="Bates S."/>
            <person name="Brown A.J."/>
            <person name="Brunke S."/>
            <person name="Costanzo M.C."/>
            <person name="Fitzpatrick D.A."/>
            <person name="de Groot P.W."/>
            <person name="Harris D."/>
            <person name="Hoyer L.L."/>
            <person name="Hube B."/>
            <person name="Klis F.M."/>
            <person name="Kodira C."/>
            <person name="Lennard N."/>
            <person name="Logue M.E."/>
            <person name="Martin R."/>
            <person name="Neiman A.M."/>
            <person name="Nikolaou E."/>
            <person name="Quail M.A."/>
            <person name="Quinn J."/>
            <person name="Santos M.C."/>
            <person name="Schmitzberger F.F."/>
            <person name="Sherlock G."/>
            <person name="Shah P."/>
            <person name="Silverstein K.A."/>
            <person name="Skrzypek M.S."/>
            <person name="Soll D."/>
            <person name="Staggs R."/>
            <person name="Stansfield I."/>
            <person name="Stumpf M.P."/>
            <person name="Sudbery P.E."/>
            <person name="Srikantha T."/>
            <person name="Zeng Q."/>
            <person name="Berman J."/>
            <person name="Berriman M."/>
            <person name="Heitman J."/>
            <person name="Gow N.A."/>
            <person name="Lorenz M.C."/>
            <person name="Birren B.W."/>
            <person name="Kellis M."/>
            <person name="Cuomo C.A."/>
        </authorList>
    </citation>
    <scope>NUCLEOTIDE SEQUENCE [LARGE SCALE GENOMIC DNA]</scope>
    <source>
        <strain evidence="6">ATCC 6260 / CBS 566 / DSM 6381 / JCM 1539 / NBRC 10279 / NRRL Y-324</strain>
    </source>
</reference>
<evidence type="ECO:0000313" key="6">
    <source>
        <dbReference type="Proteomes" id="UP000001997"/>
    </source>
</evidence>
<dbReference type="OMA" id="THIASQT"/>
<feature type="compositionally biased region" description="Pro residues" evidence="3">
    <location>
        <begin position="228"/>
        <end position="240"/>
    </location>
</feature>
<dbReference type="AlphaFoldDB" id="A5DGH4"/>